<evidence type="ECO:0000256" key="7">
    <source>
        <dbReference type="SAM" id="Phobius"/>
    </source>
</evidence>
<comment type="subcellular location">
    <subcellularLocation>
        <location evidence="1">Cell membrane</location>
        <topology evidence="1">Multi-pass membrane protein</topology>
    </subcellularLocation>
</comment>
<proteinExistence type="predicted"/>
<dbReference type="GO" id="GO:0022857">
    <property type="term" value="F:transmembrane transporter activity"/>
    <property type="evidence" value="ECO:0007669"/>
    <property type="project" value="InterPro"/>
</dbReference>
<feature type="domain" description="Major facilitator superfamily (MFS) profile" evidence="8">
    <location>
        <begin position="1"/>
        <end position="398"/>
    </location>
</feature>
<feature type="transmembrane region" description="Helical" evidence="7">
    <location>
        <begin position="47"/>
        <end position="66"/>
    </location>
</feature>
<organism evidence="9 10">
    <name type="scientific">Pontivivens ytuae</name>
    <dbReference type="NCBI Taxonomy" id="2789856"/>
    <lineage>
        <taxon>Bacteria</taxon>
        <taxon>Pseudomonadati</taxon>
        <taxon>Pseudomonadota</taxon>
        <taxon>Alphaproteobacteria</taxon>
        <taxon>Rhodobacterales</taxon>
        <taxon>Paracoccaceae</taxon>
        <taxon>Pontivivens</taxon>
    </lineage>
</organism>
<feature type="transmembrane region" description="Helical" evidence="7">
    <location>
        <begin position="310"/>
        <end position="333"/>
    </location>
</feature>
<feature type="transmembrane region" description="Helical" evidence="7">
    <location>
        <begin position="279"/>
        <end position="298"/>
    </location>
</feature>
<evidence type="ECO:0000256" key="3">
    <source>
        <dbReference type="ARBA" id="ARBA00022475"/>
    </source>
</evidence>
<keyword evidence="5 7" id="KW-1133">Transmembrane helix</keyword>
<dbReference type="PANTHER" id="PTHR43266">
    <property type="entry name" value="MACROLIDE-EFFLUX PROTEIN"/>
    <property type="match status" value="1"/>
</dbReference>
<dbReference type="Proteomes" id="UP000594800">
    <property type="component" value="Chromosome"/>
</dbReference>
<dbReference type="GO" id="GO:0005886">
    <property type="term" value="C:plasma membrane"/>
    <property type="evidence" value="ECO:0007669"/>
    <property type="project" value="UniProtKB-SubCell"/>
</dbReference>
<protein>
    <submittedName>
        <fullName evidence="9">MFS transporter</fullName>
    </submittedName>
</protein>
<evidence type="ECO:0000256" key="6">
    <source>
        <dbReference type="ARBA" id="ARBA00023136"/>
    </source>
</evidence>
<keyword evidence="2" id="KW-0813">Transport</keyword>
<dbReference type="Pfam" id="PF07690">
    <property type="entry name" value="MFS_1"/>
    <property type="match status" value="1"/>
</dbReference>
<sequence length="398" mass="41327">MRRPPALRNAGLRRLLLAQMPADFADWLDFVAIGALLAFTWQAEPFVFALLAVSIGAPYLLFGPLAGVVVDRVALRRVLILSNLLRGLVTAMMFLAPDWPVLLALVALRSGVDTFFTPAKQAAIQVLTGPAERTSANGLSHAINQASKIVAPALGGALLLQLDASEVFLVNAAVSILAAALALRLNLPGRAGAESRPSFGQDLRAGLNDIRGNAIVRAALLMMAAGYFAMFFYDTLIAPLIRSLGFTPTDLGLALASVGAGGVIGALGLALGPEPRRPFLWIGAGAFVAAVLVIWIGLAELGLAAMPRPVFLVIFGIVGFATALAVVPFRTILQNNVAEDRMGRVTALSEAANTLALLSAPFIGAAVAAVFGIGAAFVLGGAVMLLVAGAGVVLRNRR</sequence>
<evidence type="ECO:0000256" key="1">
    <source>
        <dbReference type="ARBA" id="ARBA00004651"/>
    </source>
</evidence>
<dbReference type="InterPro" id="IPR020846">
    <property type="entry name" value="MFS_dom"/>
</dbReference>
<dbReference type="PANTHER" id="PTHR43266:SF2">
    <property type="entry name" value="MAJOR FACILITATOR SUPERFAMILY (MFS) PROFILE DOMAIN-CONTAINING PROTEIN"/>
    <property type="match status" value="1"/>
</dbReference>
<evidence type="ECO:0000256" key="5">
    <source>
        <dbReference type="ARBA" id="ARBA00022989"/>
    </source>
</evidence>
<dbReference type="InterPro" id="IPR011701">
    <property type="entry name" value="MFS"/>
</dbReference>
<dbReference type="Gene3D" id="1.20.1250.20">
    <property type="entry name" value="MFS general substrate transporter like domains"/>
    <property type="match status" value="1"/>
</dbReference>
<feature type="transmembrane region" description="Helical" evidence="7">
    <location>
        <begin position="214"/>
        <end position="233"/>
    </location>
</feature>
<evidence type="ECO:0000313" key="9">
    <source>
        <dbReference type="EMBL" id="QPH52637.1"/>
    </source>
</evidence>
<keyword evidence="10" id="KW-1185">Reference proteome</keyword>
<dbReference type="PROSITE" id="PS50850">
    <property type="entry name" value="MFS"/>
    <property type="match status" value="1"/>
</dbReference>
<dbReference type="CDD" id="cd06173">
    <property type="entry name" value="MFS_MefA_like"/>
    <property type="match status" value="1"/>
</dbReference>
<dbReference type="SUPFAM" id="SSF103473">
    <property type="entry name" value="MFS general substrate transporter"/>
    <property type="match status" value="1"/>
</dbReference>
<dbReference type="RefSeq" id="WP_196101848.1">
    <property type="nucleotide sequence ID" value="NZ_CP064942.1"/>
</dbReference>
<dbReference type="InterPro" id="IPR036259">
    <property type="entry name" value="MFS_trans_sf"/>
</dbReference>
<evidence type="ECO:0000259" key="8">
    <source>
        <dbReference type="PROSITE" id="PS50850"/>
    </source>
</evidence>
<keyword evidence="3" id="KW-1003">Cell membrane</keyword>
<name>A0A7S9LNZ5_9RHOB</name>
<keyword evidence="6 7" id="KW-0472">Membrane</keyword>
<reference evidence="9 10" key="1">
    <citation type="submission" date="2020-11" db="EMBL/GenBank/DDBJ databases">
        <title>Description of Pontivivens ytuae sp. nov. isolated from deep sea sediment of Mariana Trench.</title>
        <authorList>
            <person name="Wang Z."/>
            <person name="Sun Q.-L."/>
            <person name="Xu X.-D."/>
            <person name="Tang Y.-Z."/>
            <person name="Zhang J."/>
        </authorList>
    </citation>
    <scope>NUCLEOTIDE SEQUENCE [LARGE SCALE GENOMIC DNA]</scope>
    <source>
        <strain evidence="9 10">MT2928</strain>
    </source>
</reference>
<feature type="transmembrane region" description="Helical" evidence="7">
    <location>
        <begin position="345"/>
        <end position="363"/>
    </location>
</feature>
<feature type="transmembrane region" description="Helical" evidence="7">
    <location>
        <begin position="253"/>
        <end position="272"/>
    </location>
</feature>
<feature type="transmembrane region" description="Helical" evidence="7">
    <location>
        <begin position="369"/>
        <end position="394"/>
    </location>
</feature>
<keyword evidence="4 7" id="KW-0812">Transmembrane</keyword>
<dbReference type="KEGG" id="poz:I0K15_12535"/>
<evidence type="ECO:0000313" key="10">
    <source>
        <dbReference type="Proteomes" id="UP000594800"/>
    </source>
</evidence>
<evidence type="ECO:0000256" key="4">
    <source>
        <dbReference type="ARBA" id="ARBA00022692"/>
    </source>
</evidence>
<accession>A0A7S9LNZ5</accession>
<gene>
    <name evidence="9" type="ORF">I0K15_12535</name>
</gene>
<evidence type="ECO:0000256" key="2">
    <source>
        <dbReference type="ARBA" id="ARBA00022448"/>
    </source>
</evidence>
<dbReference type="EMBL" id="CP064942">
    <property type="protein sequence ID" value="QPH52637.1"/>
    <property type="molecule type" value="Genomic_DNA"/>
</dbReference>
<feature type="transmembrane region" description="Helical" evidence="7">
    <location>
        <begin position="78"/>
        <end position="96"/>
    </location>
</feature>
<dbReference type="AlphaFoldDB" id="A0A7S9LNZ5"/>